<comment type="subcellular location">
    <subcellularLocation>
        <location evidence="1">Nucleus</location>
    </subcellularLocation>
</comment>
<dbReference type="eggNOG" id="ENOG502RAA6">
    <property type="taxonomic scope" value="Eukaryota"/>
</dbReference>
<proteinExistence type="predicted"/>
<dbReference type="HOGENOM" id="CLU_407881_0_0_1"/>
<dbReference type="PROSITE" id="PS50082">
    <property type="entry name" value="WD_REPEATS_2"/>
    <property type="match status" value="1"/>
</dbReference>
<evidence type="ECO:0000256" key="7">
    <source>
        <dbReference type="SAM" id="MobiDB-lite"/>
    </source>
</evidence>
<feature type="repeat" description="WD" evidence="6">
    <location>
        <begin position="342"/>
        <end position="385"/>
    </location>
</feature>
<protein>
    <submittedName>
        <fullName evidence="8">Uncharacterized protein</fullName>
    </submittedName>
</protein>
<dbReference type="Proteomes" id="UP000015104">
    <property type="component" value="Unassembled WGS sequence"/>
</dbReference>
<feature type="compositionally biased region" description="Polar residues" evidence="7">
    <location>
        <begin position="521"/>
        <end position="533"/>
    </location>
</feature>
<sequence>MAKTKGPKKNKPEVFKPLHLLEEEIAEFFEKFCNKPSFQDDKWFRDYRHCHLIDPKLCSDYYPSHLKSAHFKVTTNENIDGVDDESWIQLDAFKTHVNPESETLTCFIGSECYAMEWLPKPKINQANCSFENYDNIDDGINSNNITSSTEEYLVVASVGDGRGFDDYEVPNFIQKSDVHGMRKGLIQLWRFASNMLECVCCFANDHGLIWSLEAPKGGTSYCSRKRRLSLVAAAFDDGFVRIYSIPFPEDLITSLTDNHHFSNHNKLPPIFHLQPVAVLEPPSSAHIVARCLSWSWCDQQNYLAVGYGDGMANYFNLSTTSSILVRNDDENNSLVIKPIKTWIAHGALVSAIQILPLPGSKSIITGGWDRNIKLWNVREARLMPLLLLHRSVVHCLTASVHLLGGFFISLDDAFLSSNQSVVTFKQIYEEGQRSSIENRSLYTIPFETSNVYSLSLSLFFNSILVSDNSGNSILQNNFRAKHEKTTRRKLSDLLPIFTSQLQQRVSQKLNDESAIRDEISSENSTEAQVSGLNTKGGKKQAKAPAKINKNSNSYLIDKNVNRVRSYEEMISQYGIIFNDYSVNRMDSRLISIVSKFREGSNLKRARLTDYPITSINKCIWSPNKESSNTLANLIHSGFIRISSISKSFLEDPSAKKEMSTVSRETTRSKRTLLS</sequence>
<keyword evidence="3" id="KW-0677">Repeat</keyword>
<feature type="region of interest" description="Disordered" evidence="7">
    <location>
        <begin position="518"/>
        <end position="544"/>
    </location>
</feature>
<dbReference type="EnsemblMetazoa" id="tetur07g00120.1">
    <property type="protein sequence ID" value="tetur07g00120.1"/>
    <property type="gene ID" value="tetur07g00120"/>
</dbReference>
<dbReference type="STRING" id="32264.T1K856"/>
<dbReference type="InterPro" id="IPR019775">
    <property type="entry name" value="WD40_repeat_CS"/>
</dbReference>
<dbReference type="Pfam" id="PF00400">
    <property type="entry name" value="WD40"/>
    <property type="match status" value="1"/>
</dbReference>
<evidence type="ECO:0000313" key="8">
    <source>
        <dbReference type="EnsemblMetazoa" id="tetur07g00120.1"/>
    </source>
</evidence>
<evidence type="ECO:0000256" key="4">
    <source>
        <dbReference type="ARBA" id="ARBA00023163"/>
    </source>
</evidence>
<dbReference type="PANTHER" id="PTHR15052">
    <property type="entry name" value="RNA POLYMERASE III TRANSCRIPTION INITIATION FACTOR COMPLEX SUBUNIT"/>
    <property type="match status" value="1"/>
</dbReference>
<reference evidence="8" key="2">
    <citation type="submission" date="2015-06" db="UniProtKB">
        <authorList>
            <consortium name="EnsemblMetazoa"/>
        </authorList>
    </citation>
    <scope>IDENTIFICATION</scope>
</reference>
<evidence type="ECO:0000256" key="6">
    <source>
        <dbReference type="PROSITE-ProRule" id="PRU00221"/>
    </source>
</evidence>
<organism evidence="8 9">
    <name type="scientific">Tetranychus urticae</name>
    <name type="common">Two-spotted spider mite</name>
    <dbReference type="NCBI Taxonomy" id="32264"/>
    <lineage>
        <taxon>Eukaryota</taxon>
        <taxon>Metazoa</taxon>
        <taxon>Ecdysozoa</taxon>
        <taxon>Arthropoda</taxon>
        <taxon>Chelicerata</taxon>
        <taxon>Arachnida</taxon>
        <taxon>Acari</taxon>
        <taxon>Acariformes</taxon>
        <taxon>Trombidiformes</taxon>
        <taxon>Prostigmata</taxon>
        <taxon>Eleutherengona</taxon>
        <taxon>Raphignathae</taxon>
        <taxon>Tetranychoidea</taxon>
        <taxon>Tetranychidae</taxon>
        <taxon>Tetranychus</taxon>
    </lineage>
</organism>
<evidence type="ECO:0000256" key="5">
    <source>
        <dbReference type="ARBA" id="ARBA00023242"/>
    </source>
</evidence>
<dbReference type="PANTHER" id="PTHR15052:SF2">
    <property type="entry name" value="GENERAL TRANSCRIPTION FACTOR 3C POLYPEPTIDE 2"/>
    <property type="match status" value="1"/>
</dbReference>
<dbReference type="AlphaFoldDB" id="T1K856"/>
<evidence type="ECO:0000313" key="9">
    <source>
        <dbReference type="Proteomes" id="UP000015104"/>
    </source>
</evidence>
<dbReference type="GO" id="GO:0006383">
    <property type="term" value="P:transcription by RNA polymerase III"/>
    <property type="evidence" value="ECO:0007669"/>
    <property type="project" value="TreeGrafter"/>
</dbReference>
<accession>T1K856</accession>
<keyword evidence="2 6" id="KW-0853">WD repeat</keyword>
<name>T1K856_TETUR</name>
<dbReference type="OMA" id="SINKCIW"/>
<dbReference type="Gene3D" id="2.130.10.10">
    <property type="entry name" value="YVTN repeat-like/Quinoprotein amine dehydrogenase"/>
    <property type="match status" value="1"/>
</dbReference>
<evidence type="ECO:0000256" key="2">
    <source>
        <dbReference type="ARBA" id="ARBA00022574"/>
    </source>
</evidence>
<dbReference type="InterPro" id="IPR001680">
    <property type="entry name" value="WD40_rpt"/>
</dbReference>
<dbReference type="OrthoDB" id="4703at2759"/>
<dbReference type="GO" id="GO:0000127">
    <property type="term" value="C:transcription factor TFIIIC complex"/>
    <property type="evidence" value="ECO:0007669"/>
    <property type="project" value="TreeGrafter"/>
</dbReference>
<dbReference type="InterPro" id="IPR052416">
    <property type="entry name" value="GTF3C_component"/>
</dbReference>
<reference evidence="9" key="1">
    <citation type="submission" date="2011-08" db="EMBL/GenBank/DDBJ databases">
        <authorList>
            <person name="Rombauts S."/>
        </authorList>
    </citation>
    <scope>NUCLEOTIDE SEQUENCE</scope>
    <source>
        <strain evidence="9">London</strain>
    </source>
</reference>
<evidence type="ECO:0000256" key="1">
    <source>
        <dbReference type="ARBA" id="ARBA00004123"/>
    </source>
</evidence>
<keyword evidence="9" id="KW-1185">Reference proteome</keyword>
<dbReference type="EMBL" id="CAEY01001871">
    <property type="status" value="NOT_ANNOTATED_CDS"/>
    <property type="molecule type" value="Genomic_DNA"/>
</dbReference>
<gene>
    <name evidence="8" type="primary">107361971</name>
</gene>
<dbReference type="GO" id="GO:0005634">
    <property type="term" value="C:nucleus"/>
    <property type="evidence" value="ECO:0007669"/>
    <property type="project" value="UniProtKB-SubCell"/>
</dbReference>
<feature type="region of interest" description="Disordered" evidence="7">
    <location>
        <begin position="655"/>
        <end position="674"/>
    </location>
</feature>
<keyword evidence="5" id="KW-0539">Nucleus</keyword>
<dbReference type="InterPro" id="IPR036322">
    <property type="entry name" value="WD40_repeat_dom_sf"/>
</dbReference>
<dbReference type="KEGG" id="tut:107361971"/>
<dbReference type="SUPFAM" id="SSF50978">
    <property type="entry name" value="WD40 repeat-like"/>
    <property type="match status" value="1"/>
</dbReference>
<dbReference type="PROSITE" id="PS00678">
    <property type="entry name" value="WD_REPEATS_1"/>
    <property type="match status" value="1"/>
</dbReference>
<dbReference type="InterPro" id="IPR015943">
    <property type="entry name" value="WD40/YVTN_repeat-like_dom_sf"/>
</dbReference>
<evidence type="ECO:0000256" key="3">
    <source>
        <dbReference type="ARBA" id="ARBA00022737"/>
    </source>
</evidence>
<keyword evidence="4" id="KW-0804">Transcription</keyword>
<dbReference type="SMART" id="SM00320">
    <property type="entry name" value="WD40"/>
    <property type="match status" value="3"/>
</dbReference>